<evidence type="ECO:0000256" key="2">
    <source>
        <dbReference type="ARBA" id="ARBA00013147"/>
    </source>
</evidence>
<dbReference type="Gene3D" id="3.40.190.10">
    <property type="entry name" value="Periplasmic binding protein-like II"/>
    <property type="match status" value="2"/>
</dbReference>
<protein>
    <recommendedName>
        <fullName evidence="2">prephenate dehydratase</fullName>
        <ecNumber evidence="2">4.2.1.51</ecNumber>
    </recommendedName>
</protein>
<dbReference type="UniPathway" id="UPA00121">
    <property type="reaction ID" value="UER00345"/>
</dbReference>
<evidence type="ECO:0000256" key="7">
    <source>
        <dbReference type="ARBA" id="ARBA00047848"/>
    </source>
</evidence>
<dbReference type="GO" id="GO:0009094">
    <property type="term" value="P:L-phenylalanine biosynthetic process"/>
    <property type="evidence" value="ECO:0007669"/>
    <property type="project" value="UniProtKB-UniPathway"/>
</dbReference>
<dbReference type="PROSITE" id="PS51171">
    <property type="entry name" value="PREPHENATE_DEHYDR_3"/>
    <property type="match status" value="1"/>
</dbReference>
<dbReference type="InterPro" id="IPR001086">
    <property type="entry name" value="Preph_deHydtase"/>
</dbReference>
<evidence type="ECO:0000259" key="8">
    <source>
        <dbReference type="PROSITE" id="PS51171"/>
    </source>
</evidence>
<evidence type="ECO:0000256" key="6">
    <source>
        <dbReference type="ARBA" id="ARBA00023239"/>
    </source>
</evidence>
<evidence type="ECO:0000256" key="5">
    <source>
        <dbReference type="ARBA" id="ARBA00023222"/>
    </source>
</evidence>
<dbReference type="PANTHER" id="PTHR21022:SF19">
    <property type="entry name" value="PREPHENATE DEHYDRATASE-RELATED"/>
    <property type="match status" value="1"/>
</dbReference>
<dbReference type="GO" id="GO:0004664">
    <property type="term" value="F:prephenate dehydratase activity"/>
    <property type="evidence" value="ECO:0007669"/>
    <property type="project" value="UniProtKB-EC"/>
</dbReference>
<keyword evidence="4" id="KW-0057">Aromatic amino acid biosynthesis</keyword>
<evidence type="ECO:0000256" key="3">
    <source>
        <dbReference type="ARBA" id="ARBA00022605"/>
    </source>
</evidence>
<organism evidence="9 10">
    <name type="scientific">Candidatus Liptonbacteria bacterium RIFCSPLOWO2_01_FULL_53_13</name>
    <dbReference type="NCBI Taxonomy" id="1798651"/>
    <lineage>
        <taxon>Bacteria</taxon>
        <taxon>Candidatus Liptoniibacteriota</taxon>
    </lineage>
</organism>
<proteinExistence type="predicted"/>
<evidence type="ECO:0000256" key="4">
    <source>
        <dbReference type="ARBA" id="ARBA00023141"/>
    </source>
</evidence>
<comment type="pathway">
    <text evidence="1">Amino-acid biosynthesis; L-phenylalanine biosynthesis; phenylpyruvate from prephenate: step 1/1.</text>
</comment>
<keyword evidence="5" id="KW-0584">Phenylalanine biosynthesis</keyword>
<dbReference type="PANTHER" id="PTHR21022">
    <property type="entry name" value="PREPHENATE DEHYDRATASE P PROTEIN"/>
    <property type="match status" value="1"/>
</dbReference>
<comment type="caution">
    <text evidence="9">The sequence shown here is derived from an EMBL/GenBank/DDBJ whole genome shotgun (WGS) entry which is preliminary data.</text>
</comment>
<sequence>MKHSSSKRIIYGIQGGKGSFNEEAIHYYLKREGISRYRIKYLYTAENVLRAIEEGTIDRGQLAIHNSAGGIVDESIEALARYKCEVVEKFAIKISHALMMRNDAKPSDITAIMTHPQVLAQCRRNLQKKYPKLIQTSGKGKLIDHALVAKKLGEKKLPKSVATMGSRILAELYHLTVVEDRLEDLKENYTSFLQVGRPHSQAGRT</sequence>
<dbReference type="Proteomes" id="UP000178348">
    <property type="component" value="Unassembled WGS sequence"/>
</dbReference>
<feature type="domain" description="Prephenate dehydratase" evidence="8">
    <location>
        <begin position="10"/>
        <end position="197"/>
    </location>
</feature>
<dbReference type="AlphaFoldDB" id="A0A1G2CJX7"/>
<evidence type="ECO:0000313" key="10">
    <source>
        <dbReference type="Proteomes" id="UP000178348"/>
    </source>
</evidence>
<reference evidence="9 10" key="1">
    <citation type="journal article" date="2016" name="Nat. Commun.">
        <title>Thousands of microbial genomes shed light on interconnected biogeochemical processes in an aquifer system.</title>
        <authorList>
            <person name="Anantharaman K."/>
            <person name="Brown C.T."/>
            <person name="Hug L.A."/>
            <person name="Sharon I."/>
            <person name="Castelle C.J."/>
            <person name="Probst A.J."/>
            <person name="Thomas B.C."/>
            <person name="Singh A."/>
            <person name="Wilkins M.J."/>
            <person name="Karaoz U."/>
            <person name="Brodie E.L."/>
            <person name="Williams K.H."/>
            <person name="Hubbard S.S."/>
            <person name="Banfield J.F."/>
        </authorList>
    </citation>
    <scope>NUCLEOTIDE SEQUENCE [LARGE SCALE GENOMIC DNA]</scope>
</reference>
<dbReference type="Pfam" id="PF00800">
    <property type="entry name" value="PDT"/>
    <property type="match status" value="1"/>
</dbReference>
<evidence type="ECO:0000256" key="1">
    <source>
        <dbReference type="ARBA" id="ARBA00004741"/>
    </source>
</evidence>
<dbReference type="EMBL" id="MHLB01000033">
    <property type="protein sequence ID" value="OGZ01706.1"/>
    <property type="molecule type" value="Genomic_DNA"/>
</dbReference>
<gene>
    <name evidence="9" type="ORF">A2946_01425</name>
</gene>
<accession>A0A1G2CJX7</accession>
<dbReference type="SUPFAM" id="SSF53850">
    <property type="entry name" value="Periplasmic binding protein-like II"/>
    <property type="match status" value="1"/>
</dbReference>
<dbReference type="GO" id="GO:0005737">
    <property type="term" value="C:cytoplasm"/>
    <property type="evidence" value="ECO:0007669"/>
    <property type="project" value="TreeGrafter"/>
</dbReference>
<keyword evidence="3" id="KW-0028">Amino-acid biosynthesis</keyword>
<evidence type="ECO:0000313" key="9">
    <source>
        <dbReference type="EMBL" id="OGZ01706.1"/>
    </source>
</evidence>
<name>A0A1G2CJX7_9BACT</name>
<keyword evidence="6" id="KW-0456">Lyase</keyword>
<comment type="catalytic activity">
    <reaction evidence="7">
        <text>prephenate + H(+) = 3-phenylpyruvate + CO2 + H2O</text>
        <dbReference type="Rhea" id="RHEA:21648"/>
        <dbReference type="ChEBI" id="CHEBI:15377"/>
        <dbReference type="ChEBI" id="CHEBI:15378"/>
        <dbReference type="ChEBI" id="CHEBI:16526"/>
        <dbReference type="ChEBI" id="CHEBI:18005"/>
        <dbReference type="ChEBI" id="CHEBI:29934"/>
        <dbReference type="EC" id="4.2.1.51"/>
    </reaction>
</comment>
<dbReference type="EC" id="4.2.1.51" evidence="2"/>